<feature type="compositionally biased region" description="Low complexity" evidence="4">
    <location>
        <begin position="364"/>
        <end position="379"/>
    </location>
</feature>
<evidence type="ECO:0000256" key="2">
    <source>
        <dbReference type="ARBA" id="ARBA00023163"/>
    </source>
</evidence>
<feature type="region of interest" description="Disordered" evidence="4">
    <location>
        <begin position="491"/>
        <end position="663"/>
    </location>
</feature>
<feature type="region of interest" description="Disordered" evidence="4">
    <location>
        <begin position="80"/>
        <end position="103"/>
    </location>
</feature>
<feature type="compositionally biased region" description="Acidic residues" evidence="4">
    <location>
        <begin position="215"/>
        <end position="226"/>
    </location>
</feature>
<evidence type="ECO:0000256" key="3">
    <source>
        <dbReference type="ARBA" id="ARBA00023242"/>
    </source>
</evidence>
<name>A0AAV2Z3X1_9STRA</name>
<dbReference type="InterPro" id="IPR006447">
    <property type="entry name" value="Myb_dom_plants"/>
</dbReference>
<keyword evidence="6" id="KW-1185">Reference proteome</keyword>
<evidence type="ECO:0000313" key="5">
    <source>
        <dbReference type="EMBL" id="DBA02051.1"/>
    </source>
</evidence>
<dbReference type="Gene3D" id="1.10.10.60">
    <property type="entry name" value="Homeodomain-like"/>
    <property type="match status" value="1"/>
</dbReference>
<dbReference type="Proteomes" id="UP001146120">
    <property type="component" value="Unassembled WGS sequence"/>
</dbReference>
<dbReference type="FunFam" id="1.10.10.60:FF:000007">
    <property type="entry name" value="Two-component response regulator"/>
    <property type="match status" value="1"/>
</dbReference>
<organism evidence="5 6">
    <name type="scientific">Lagenidium giganteum</name>
    <dbReference type="NCBI Taxonomy" id="4803"/>
    <lineage>
        <taxon>Eukaryota</taxon>
        <taxon>Sar</taxon>
        <taxon>Stramenopiles</taxon>
        <taxon>Oomycota</taxon>
        <taxon>Peronosporomycetes</taxon>
        <taxon>Pythiales</taxon>
        <taxon>Pythiaceae</taxon>
    </lineage>
</organism>
<dbReference type="EMBL" id="DAKRPA010000037">
    <property type="protein sequence ID" value="DBA02051.1"/>
    <property type="molecule type" value="Genomic_DNA"/>
</dbReference>
<dbReference type="GO" id="GO:0003677">
    <property type="term" value="F:DNA binding"/>
    <property type="evidence" value="ECO:0007669"/>
    <property type="project" value="InterPro"/>
</dbReference>
<dbReference type="SUPFAM" id="SSF46689">
    <property type="entry name" value="Homeodomain-like"/>
    <property type="match status" value="1"/>
</dbReference>
<feature type="region of interest" description="Disordered" evidence="4">
    <location>
        <begin position="359"/>
        <end position="379"/>
    </location>
</feature>
<feature type="compositionally biased region" description="Low complexity" evidence="4">
    <location>
        <begin position="518"/>
        <end position="643"/>
    </location>
</feature>
<accession>A0AAV2Z3X1</accession>
<feature type="compositionally biased region" description="Pro residues" evidence="4">
    <location>
        <begin position="498"/>
        <end position="510"/>
    </location>
</feature>
<keyword evidence="2" id="KW-0804">Transcription</keyword>
<dbReference type="InterPro" id="IPR046955">
    <property type="entry name" value="PHR1-like"/>
</dbReference>
<keyword evidence="1" id="KW-0805">Transcription regulation</keyword>
<evidence type="ECO:0000313" key="6">
    <source>
        <dbReference type="Proteomes" id="UP001146120"/>
    </source>
</evidence>
<evidence type="ECO:0000256" key="1">
    <source>
        <dbReference type="ARBA" id="ARBA00023015"/>
    </source>
</evidence>
<sequence length="689" mass="74325">MAIVVPDLSLCSTSRSGATATAVSEATIRSGLSTADAKCMSKTSPSGIDHVATGGIADAKKTNAPVRVLKKAMSDSVMEDKTNAMSPHAGSTSSTPTGTKQRKYERKTKRFIWPEELHRLFVAAIFDVGLKNASPKALLALMGGTGPHAGLTTEHLKSHLQKYRLNYERSRQEFLQYYDQSTRRNLKRRRKNPKSEHNTMFVFPICAQSKSNGSDSDDSGDDEAGETSDSTEHPTPRGADNQQVVSHGAFGDTEALKPGYGHTAVRPHPTQAPPPPHHLALHHEHQQQQAHTYKPHPAGIPGRVDYSANIVPGGYGASANPLVEAGGVQRHYRIAPQKTDRPNGPNAGTNGSFRYALSMPMGDSTAGSTQSSASASDSTTNALMADVQCDPQWSILSTLMSPHISGMTGTPNAPAAAPLMPGADGEPFSLNEEPTHLQLQMHMAMQAQMNLHRQMLMRKVEVSQHIINNSSDAHQPQPNRTVSELMGYNQQQQWGSHMPPPPTSQAPPPQMHQHHAPPSHQRQPPSQQQQHLMQQRQIQAQAQARAAAAAACQSAPVVPTQGSSRPPTPTQQQSHQTAPPQQATQGQRQQQPGQQQGQSGRESERPSVQQQAPPSTSQTSSTATTSNAPTDSNGQSQAQASSSIPGDPTASMAQLDVKGEDDSLDLYRWDRIDLNMDLDDDDLFGFLKS</sequence>
<proteinExistence type="predicted"/>
<comment type="caution">
    <text evidence="5">The sequence shown here is derived from an EMBL/GenBank/DDBJ whole genome shotgun (WGS) entry which is preliminary data.</text>
</comment>
<dbReference type="AlphaFoldDB" id="A0AAV2Z3X1"/>
<protein>
    <submittedName>
        <fullName evidence="5">Uncharacterized protein</fullName>
    </submittedName>
</protein>
<dbReference type="NCBIfam" id="TIGR01557">
    <property type="entry name" value="myb_SHAQKYF"/>
    <property type="match status" value="1"/>
</dbReference>
<feature type="region of interest" description="Disordered" evidence="4">
    <location>
        <begin position="408"/>
        <end position="430"/>
    </location>
</feature>
<reference evidence="5" key="2">
    <citation type="journal article" date="2023" name="Microbiol Resour">
        <title>Decontamination and Annotation of the Draft Genome Sequence of the Oomycete Lagenidium giganteum ARSEF 373.</title>
        <authorList>
            <person name="Morgan W.R."/>
            <person name="Tartar A."/>
        </authorList>
    </citation>
    <scope>NUCLEOTIDE SEQUENCE</scope>
    <source>
        <strain evidence="5">ARSEF 373</strain>
    </source>
</reference>
<evidence type="ECO:0000256" key="4">
    <source>
        <dbReference type="SAM" id="MobiDB-lite"/>
    </source>
</evidence>
<dbReference type="InterPro" id="IPR009057">
    <property type="entry name" value="Homeodomain-like_sf"/>
</dbReference>
<feature type="region of interest" description="Disordered" evidence="4">
    <location>
        <begin position="182"/>
        <end position="299"/>
    </location>
</feature>
<dbReference type="PANTHER" id="PTHR31499">
    <property type="entry name" value="MYB FAMILY TRANSCRIPTION FACTOR PHL11"/>
    <property type="match status" value="1"/>
</dbReference>
<gene>
    <name evidence="5" type="ORF">N0F65_000298</name>
</gene>
<reference evidence="5" key="1">
    <citation type="submission" date="2022-11" db="EMBL/GenBank/DDBJ databases">
        <authorList>
            <person name="Morgan W.R."/>
            <person name="Tartar A."/>
        </authorList>
    </citation>
    <scope>NUCLEOTIDE SEQUENCE</scope>
    <source>
        <strain evidence="5">ARSEF 373</strain>
    </source>
</reference>
<dbReference type="PANTHER" id="PTHR31499:SF43">
    <property type="entry name" value="MYB FAMILY TRANSCRIPTION FACTOR APL"/>
    <property type="match status" value="1"/>
</dbReference>
<keyword evidence="3" id="KW-0539">Nucleus</keyword>
<feature type="compositionally biased region" description="Polar residues" evidence="4">
    <location>
        <begin position="83"/>
        <end position="99"/>
    </location>
</feature>
<dbReference type="GO" id="GO:0003700">
    <property type="term" value="F:DNA-binding transcription factor activity"/>
    <property type="evidence" value="ECO:0007669"/>
    <property type="project" value="InterPro"/>
</dbReference>